<feature type="region of interest" description="Disordered" evidence="1">
    <location>
        <begin position="1"/>
        <end position="49"/>
    </location>
</feature>
<dbReference type="EMBL" id="LFYR01000204">
    <property type="protein sequence ID" value="KMZ75151.1"/>
    <property type="molecule type" value="Genomic_DNA"/>
</dbReference>
<dbReference type="PANTHER" id="PTHR15907">
    <property type="entry name" value="DUF614 FAMILY PROTEIN-RELATED"/>
    <property type="match status" value="1"/>
</dbReference>
<evidence type="ECO:0000313" key="2">
    <source>
        <dbReference type="EMBL" id="KMZ75151.1"/>
    </source>
</evidence>
<evidence type="ECO:0000313" key="3">
    <source>
        <dbReference type="Proteomes" id="UP000036987"/>
    </source>
</evidence>
<feature type="compositionally biased region" description="Basic and acidic residues" evidence="1">
    <location>
        <begin position="21"/>
        <end position="33"/>
    </location>
</feature>
<keyword evidence="3" id="KW-1185">Reference proteome</keyword>
<dbReference type="Proteomes" id="UP000036987">
    <property type="component" value="Unassembled WGS sequence"/>
</dbReference>
<organism evidence="2 3">
    <name type="scientific">Zostera marina</name>
    <name type="common">Eelgrass</name>
    <dbReference type="NCBI Taxonomy" id="29655"/>
    <lineage>
        <taxon>Eukaryota</taxon>
        <taxon>Viridiplantae</taxon>
        <taxon>Streptophyta</taxon>
        <taxon>Embryophyta</taxon>
        <taxon>Tracheophyta</taxon>
        <taxon>Spermatophyta</taxon>
        <taxon>Magnoliopsida</taxon>
        <taxon>Liliopsida</taxon>
        <taxon>Zosteraceae</taxon>
        <taxon>Zostera</taxon>
    </lineage>
</organism>
<evidence type="ECO:0000256" key="1">
    <source>
        <dbReference type="SAM" id="MobiDB-lite"/>
    </source>
</evidence>
<protein>
    <submittedName>
        <fullName evidence="2">Cell number regulator 8</fullName>
    </submittedName>
</protein>
<dbReference type="AlphaFoldDB" id="A0A0K9Q1J7"/>
<dbReference type="Pfam" id="PF04749">
    <property type="entry name" value="PLAC8"/>
    <property type="match status" value="1"/>
</dbReference>
<dbReference type="OMA" id="EAAKCCA"/>
<dbReference type="InterPro" id="IPR006461">
    <property type="entry name" value="PLAC_motif_containing"/>
</dbReference>
<gene>
    <name evidence="2" type="ORF">ZOSMA_118G00280</name>
</gene>
<sequence>MNISIANRSDKKKKKAPNYKSMDKSMPENEERNLLLPKPQPPASVFPTSSGFSPPEIVNPARWTAEGMPVQERSTWGSGIFSCLGSCDEFWSSDLEVCCLGSTVPCVLYGSNVERLRSGNQTFKKHLFTYTGLYFLGNVLFGWNCLAPCYAFKNRTAIRHTFNLEGGCETCTKSCGCCGSMIEDDDQRETCESICDFTTHFFCHPCALCQEGRQLRRKLPHPGFTTQPFLMTIPPAEQTMYRNA</sequence>
<dbReference type="OrthoDB" id="1045822at2759"/>
<proteinExistence type="predicted"/>
<name>A0A0K9Q1J7_ZOSMR</name>
<reference evidence="3" key="1">
    <citation type="journal article" date="2016" name="Nature">
        <title>The genome of the seagrass Zostera marina reveals angiosperm adaptation to the sea.</title>
        <authorList>
            <person name="Olsen J.L."/>
            <person name="Rouze P."/>
            <person name="Verhelst B."/>
            <person name="Lin Y.-C."/>
            <person name="Bayer T."/>
            <person name="Collen J."/>
            <person name="Dattolo E."/>
            <person name="De Paoli E."/>
            <person name="Dittami S."/>
            <person name="Maumus F."/>
            <person name="Michel G."/>
            <person name="Kersting A."/>
            <person name="Lauritano C."/>
            <person name="Lohaus R."/>
            <person name="Toepel M."/>
            <person name="Tonon T."/>
            <person name="Vanneste K."/>
            <person name="Amirebrahimi M."/>
            <person name="Brakel J."/>
            <person name="Bostroem C."/>
            <person name="Chovatia M."/>
            <person name="Grimwood J."/>
            <person name="Jenkins J.W."/>
            <person name="Jueterbock A."/>
            <person name="Mraz A."/>
            <person name="Stam W.T."/>
            <person name="Tice H."/>
            <person name="Bornberg-Bauer E."/>
            <person name="Green P.J."/>
            <person name="Pearson G.A."/>
            <person name="Procaccini G."/>
            <person name="Duarte C.M."/>
            <person name="Schmutz J."/>
            <person name="Reusch T.B.H."/>
            <person name="Van de Peer Y."/>
        </authorList>
    </citation>
    <scope>NUCLEOTIDE SEQUENCE [LARGE SCALE GENOMIC DNA]</scope>
    <source>
        <strain evidence="3">cv. Finnish</strain>
    </source>
</reference>
<accession>A0A0K9Q1J7</accession>
<comment type="caution">
    <text evidence="2">The sequence shown here is derived from an EMBL/GenBank/DDBJ whole genome shotgun (WGS) entry which is preliminary data.</text>
</comment>